<reference evidence="2 3" key="1">
    <citation type="submission" date="2014-07" db="EMBL/GenBank/DDBJ databases">
        <title>Draft genome sequence of Thalassospira tepidiphila 1-1B.</title>
        <authorList>
            <person name="Lai Q."/>
            <person name="Shao Z."/>
        </authorList>
    </citation>
    <scope>NUCLEOTIDE SEQUENCE [LARGE SCALE GENOMIC DNA]</scope>
    <source>
        <strain evidence="2 3">MCCC 1A03514</strain>
    </source>
</reference>
<dbReference type="Proteomes" id="UP000094009">
    <property type="component" value="Unassembled WGS sequence"/>
</dbReference>
<evidence type="ECO:0000313" key="2">
    <source>
        <dbReference type="EMBL" id="OAZ12139.1"/>
    </source>
</evidence>
<comment type="caution">
    <text evidence="2">The sequence shown here is derived from an EMBL/GenBank/DDBJ whole genome shotgun (WGS) entry which is preliminary data.</text>
</comment>
<evidence type="ECO:0000313" key="3">
    <source>
        <dbReference type="Proteomes" id="UP000094009"/>
    </source>
</evidence>
<gene>
    <name evidence="2" type="ORF">TH4_03470</name>
</gene>
<dbReference type="AlphaFoldDB" id="A0A853L6D2"/>
<feature type="region of interest" description="Disordered" evidence="1">
    <location>
        <begin position="1"/>
        <end position="47"/>
    </location>
</feature>
<organism evidence="2 3">
    <name type="scientific">Thalassospira tepidiphila MCCC 1A03514</name>
    <dbReference type="NCBI Taxonomy" id="1177930"/>
    <lineage>
        <taxon>Bacteria</taxon>
        <taxon>Pseudomonadati</taxon>
        <taxon>Pseudomonadota</taxon>
        <taxon>Alphaproteobacteria</taxon>
        <taxon>Rhodospirillales</taxon>
        <taxon>Thalassospiraceae</taxon>
        <taxon>Thalassospira</taxon>
    </lineage>
</organism>
<protein>
    <submittedName>
        <fullName evidence="2">Uncharacterized protein</fullName>
    </submittedName>
</protein>
<evidence type="ECO:0000256" key="1">
    <source>
        <dbReference type="SAM" id="MobiDB-lite"/>
    </source>
</evidence>
<sequence>MMTVSQCEPKVVPMTQSDNSDKIGNGPSFLPGPKPAAPIPRYESGSDSRLRERLRATTAGVSCVSGSDDQDRFNLAGIEGMIDRKKANVAVRIVDTDPEQALRVIRNWLLGN</sequence>
<proteinExistence type="predicted"/>
<name>A0A853L6D2_9PROT</name>
<dbReference type="EMBL" id="JPVZ01000001">
    <property type="protein sequence ID" value="OAZ12139.1"/>
    <property type="molecule type" value="Genomic_DNA"/>
</dbReference>
<accession>A0A853L6D2</accession>